<dbReference type="Pfam" id="PF00582">
    <property type="entry name" value="Usp"/>
    <property type="match status" value="1"/>
</dbReference>
<evidence type="ECO:0000259" key="2">
    <source>
        <dbReference type="Pfam" id="PF00582"/>
    </source>
</evidence>
<dbReference type="Proteomes" id="UP001595816">
    <property type="component" value="Unassembled WGS sequence"/>
</dbReference>
<dbReference type="CDD" id="cd00293">
    <property type="entry name" value="USP-like"/>
    <property type="match status" value="1"/>
</dbReference>
<accession>A0ABV8LS65</accession>
<dbReference type="PANTHER" id="PTHR46268:SF6">
    <property type="entry name" value="UNIVERSAL STRESS PROTEIN UP12"/>
    <property type="match status" value="1"/>
</dbReference>
<dbReference type="PRINTS" id="PR01438">
    <property type="entry name" value="UNVRSLSTRESS"/>
</dbReference>
<dbReference type="PANTHER" id="PTHR46268">
    <property type="entry name" value="STRESS RESPONSE PROTEIN NHAX"/>
    <property type="match status" value="1"/>
</dbReference>
<dbReference type="SUPFAM" id="SSF52402">
    <property type="entry name" value="Adenine nucleotide alpha hydrolases-like"/>
    <property type="match status" value="1"/>
</dbReference>
<comment type="caution">
    <text evidence="3">The sequence shown here is derived from an EMBL/GenBank/DDBJ whole genome shotgun (WGS) entry which is preliminary data.</text>
</comment>
<organism evidence="3 4">
    <name type="scientific">Hamadaea flava</name>
    <dbReference type="NCBI Taxonomy" id="1742688"/>
    <lineage>
        <taxon>Bacteria</taxon>
        <taxon>Bacillati</taxon>
        <taxon>Actinomycetota</taxon>
        <taxon>Actinomycetes</taxon>
        <taxon>Micromonosporales</taxon>
        <taxon>Micromonosporaceae</taxon>
        <taxon>Hamadaea</taxon>
    </lineage>
</organism>
<name>A0ABV8LS65_9ACTN</name>
<evidence type="ECO:0000256" key="1">
    <source>
        <dbReference type="ARBA" id="ARBA00008791"/>
    </source>
</evidence>
<evidence type="ECO:0000313" key="3">
    <source>
        <dbReference type="EMBL" id="MFC4133615.1"/>
    </source>
</evidence>
<sequence length="155" mass="16537">MNFRIVVGIDGSEAARRALHWAVTEAEVRDGTVQAIAVWHWDGSGTFAPMATTPAEERDRAQAVLTREVESMVKDFPTVAVTADIIEGHPARELTKAARDADLLALGSHGHSHLYQSVLGSISDECVRTATCPVVVLPATRAQAVAPAEALANSR</sequence>
<dbReference type="InterPro" id="IPR006016">
    <property type="entry name" value="UspA"/>
</dbReference>
<dbReference type="Gene3D" id="3.40.50.620">
    <property type="entry name" value="HUPs"/>
    <property type="match status" value="1"/>
</dbReference>
<dbReference type="InterPro" id="IPR006015">
    <property type="entry name" value="Universal_stress_UspA"/>
</dbReference>
<gene>
    <name evidence="3" type="ORF">ACFOZ4_23650</name>
</gene>
<protein>
    <submittedName>
        <fullName evidence="3">Universal stress protein</fullName>
    </submittedName>
</protein>
<keyword evidence="4" id="KW-1185">Reference proteome</keyword>
<dbReference type="InterPro" id="IPR014729">
    <property type="entry name" value="Rossmann-like_a/b/a_fold"/>
</dbReference>
<proteinExistence type="inferred from homology"/>
<reference evidence="4" key="1">
    <citation type="journal article" date="2019" name="Int. J. Syst. Evol. Microbiol.">
        <title>The Global Catalogue of Microorganisms (GCM) 10K type strain sequencing project: providing services to taxonomists for standard genome sequencing and annotation.</title>
        <authorList>
            <consortium name="The Broad Institute Genomics Platform"/>
            <consortium name="The Broad Institute Genome Sequencing Center for Infectious Disease"/>
            <person name="Wu L."/>
            <person name="Ma J."/>
        </authorList>
    </citation>
    <scope>NUCLEOTIDE SEQUENCE [LARGE SCALE GENOMIC DNA]</scope>
    <source>
        <strain evidence="4">CGMCC 4.7289</strain>
    </source>
</reference>
<comment type="similarity">
    <text evidence="1">Belongs to the universal stress protein A family.</text>
</comment>
<dbReference type="RefSeq" id="WP_253762406.1">
    <property type="nucleotide sequence ID" value="NZ_JAMZDZ010000001.1"/>
</dbReference>
<dbReference type="EMBL" id="JBHSAY010000012">
    <property type="protein sequence ID" value="MFC4133615.1"/>
    <property type="molecule type" value="Genomic_DNA"/>
</dbReference>
<feature type="domain" description="UspA" evidence="2">
    <location>
        <begin position="1"/>
        <end position="138"/>
    </location>
</feature>
<evidence type="ECO:0000313" key="4">
    <source>
        <dbReference type="Proteomes" id="UP001595816"/>
    </source>
</evidence>